<dbReference type="GeneID" id="43302168"/>
<evidence type="ECO:0000313" key="2">
    <source>
        <dbReference type="EMBL" id="AGB38061.1"/>
    </source>
</evidence>
<protein>
    <submittedName>
        <fullName evidence="2">Uncharacterized protein</fullName>
    </submittedName>
</protein>
<dbReference type="Proteomes" id="UP000010878">
    <property type="component" value="Chromosome"/>
</dbReference>
<name>L0JZ72_9EURY</name>
<dbReference type="AlphaFoldDB" id="L0JZ72"/>
<dbReference type="HOGENOM" id="CLU_2285121_0_0_2"/>
<keyword evidence="3" id="KW-1185">Reference proteome</keyword>
<reference evidence="2 3" key="1">
    <citation type="submission" date="2012-11" db="EMBL/GenBank/DDBJ databases">
        <title>FINISHED of Natronococcus occultus SP4, DSM 3396.</title>
        <authorList>
            <consortium name="DOE Joint Genome Institute"/>
            <person name="Eisen J."/>
            <person name="Huntemann M."/>
            <person name="Wei C.-L."/>
            <person name="Han J."/>
            <person name="Detter J.C."/>
            <person name="Han C."/>
            <person name="Tapia R."/>
            <person name="Chen A."/>
            <person name="Kyrpides N."/>
            <person name="Mavromatis K."/>
            <person name="Markowitz V."/>
            <person name="Szeto E."/>
            <person name="Ivanova N."/>
            <person name="Mikhailova N."/>
            <person name="Ovchinnikova G."/>
            <person name="Pagani I."/>
            <person name="Pati A."/>
            <person name="Goodwin L."/>
            <person name="Nordberg H.P."/>
            <person name="Cantor M.N."/>
            <person name="Hua S.X."/>
            <person name="Woyke T."/>
            <person name="Eisen J."/>
            <person name="Klenk H.-P."/>
            <person name="Klenk H.-P."/>
        </authorList>
    </citation>
    <scope>NUCLEOTIDE SEQUENCE [LARGE SCALE GENOMIC DNA]</scope>
    <source>
        <strain evidence="2 3">SP4</strain>
    </source>
</reference>
<feature type="region of interest" description="Disordered" evidence="1">
    <location>
        <begin position="81"/>
        <end position="101"/>
    </location>
</feature>
<feature type="compositionally biased region" description="Polar residues" evidence="1">
    <location>
        <begin position="83"/>
        <end position="101"/>
    </location>
</feature>
<sequence length="101" mass="11839">MSESVWIYVARYEEPDFDNSGKLAFTDIESAKNWIEQNLHSGYEWVRVGDWSWEYDLPEYTPDSAEIEAVRLSSYSDLIEWQTEPNPRQNRGGSRNASDQQ</sequence>
<gene>
    <name evidence="2" type="ORF">Natoc_2283</name>
</gene>
<dbReference type="KEGG" id="nou:Natoc_2283"/>
<evidence type="ECO:0000256" key="1">
    <source>
        <dbReference type="SAM" id="MobiDB-lite"/>
    </source>
</evidence>
<accession>L0JZ72</accession>
<evidence type="ECO:0000313" key="3">
    <source>
        <dbReference type="Proteomes" id="UP000010878"/>
    </source>
</evidence>
<dbReference type="EMBL" id="CP003929">
    <property type="protein sequence ID" value="AGB38061.1"/>
    <property type="molecule type" value="Genomic_DNA"/>
</dbReference>
<proteinExistence type="predicted"/>
<organism evidence="2 3">
    <name type="scientific">Natronococcus occultus SP4</name>
    <dbReference type="NCBI Taxonomy" id="694430"/>
    <lineage>
        <taxon>Archaea</taxon>
        <taxon>Methanobacteriati</taxon>
        <taxon>Methanobacteriota</taxon>
        <taxon>Stenosarchaea group</taxon>
        <taxon>Halobacteria</taxon>
        <taxon>Halobacteriales</taxon>
        <taxon>Natrialbaceae</taxon>
        <taxon>Natronococcus</taxon>
    </lineage>
</organism>
<dbReference type="RefSeq" id="WP_015321504.1">
    <property type="nucleotide sequence ID" value="NC_019974.1"/>
</dbReference>